<keyword evidence="5 6" id="KW-0472">Membrane</keyword>
<dbReference type="InterPro" id="IPR032816">
    <property type="entry name" value="VTT_dom"/>
</dbReference>
<feature type="transmembrane region" description="Helical" evidence="6">
    <location>
        <begin position="6"/>
        <end position="29"/>
    </location>
</feature>
<dbReference type="Proteomes" id="UP001330749">
    <property type="component" value="Unassembled WGS sequence"/>
</dbReference>
<dbReference type="Pfam" id="PF09335">
    <property type="entry name" value="VTT_dom"/>
    <property type="match status" value="1"/>
</dbReference>
<evidence type="ECO:0000256" key="5">
    <source>
        <dbReference type="ARBA" id="ARBA00023136"/>
    </source>
</evidence>
<evidence type="ECO:0000256" key="1">
    <source>
        <dbReference type="ARBA" id="ARBA00004651"/>
    </source>
</evidence>
<feature type="transmembrane region" description="Helical" evidence="6">
    <location>
        <begin position="115"/>
        <end position="136"/>
    </location>
</feature>
<reference evidence="8 9" key="1">
    <citation type="submission" date="2023-03" db="EMBL/GenBank/DDBJ databases">
        <title>Bacillus Genome Sequencing.</title>
        <authorList>
            <person name="Dunlap C."/>
        </authorList>
    </citation>
    <scope>NUCLEOTIDE SEQUENCE [LARGE SCALE GENOMIC DNA]</scope>
    <source>
        <strain evidence="8 9">B-14544</strain>
    </source>
</reference>
<keyword evidence="3 6" id="KW-0812">Transmembrane</keyword>
<proteinExistence type="inferred from homology"/>
<evidence type="ECO:0000256" key="6">
    <source>
        <dbReference type="RuleBase" id="RU366058"/>
    </source>
</evidence>
<evidence type="ECO:0000259" key="7">
    <source>
        <dbReference type="Pfam" id="PF09335"/>
    </source>
</evidence>
<evidence type="ECO:0000256" key="2">
    <source>
        <dbReference type="ARBA" id="ARBA00022475"/>
    </source>
</evidence>
<feature type="domain" description="VTT" evidence="7">
    <location>
        <begin position="53"/>
        <end position="171"/>
    </location>
</feature>
<organism evidence="8 9">
    <name type="scientific">Bacillus xiapuensis</name>
    <dbReference type="NCBI Taxonomy" id="2014075"/>
    <lineage>
        <taxon>Bacteria</taxon>
        <taxon>Bacillati</taxon>
        <taxon>Bacillota</taxon>
        <taxon>Bacilli</taxon>
        <taxon>Bacillales</taxon>
        <taxon>Bacillaceae</taxon>
        <taxon>Bacillus</taxon>
    </lineage>
</organism>
<comment type="similarity">
    <text evidence="6">Belongs to the TVP38/TMEM64 family.</text>
</comment>
<feature type="transmembrane region" description="Helical" evidence="6">
    <location>
        <begin position="36"/>
        <end position="53"/>
    </location>
</feature>
<evidence type="ECO:0000313" key="8">
    <source>
        <dbReference type="EMBL" id="MED3561644.1"/>
    </source>
</evidence>
<keyword evidence="2 6" id="KW-1003">Cell membrane</keyword>
<dbReference type="InterPro" id="IPR015414">
    <property type="entry name" value="TMEM64"/>
</dbReference>
<dbReference type="RefSeq" id="WP_327966537.1">
    <property type="nucleotide sequence ID" value="NZ_JARMQG010000037.1"/>
</dbReference>
<dbReference type="PANTHER" id="PTHR12677">
    <property type="entry name" value="GOLGI APPARATUS MEMBRANE PROTEIN TVP38-RELATED"/>
    <property type="match status" value="1"/>
</dbReference>
<comment type="subcellular location">
    <subcellularLocation>
        <location evidence="1 6">Cell membrane</location>
        <topology evidence="1 6">Multi-pass membrane protein</topology>
    </subcellularLocation>
</comment>
<gene>
    <name evidence="8" type="ORF">P4447_03665</name>
</gene>
<accession>A0ABU6N606</accession>
<name>A0ABU6N606_9BACI</name>
<feature type="transmembrane region" description="Helical" evidence="6">
    <location>
        <begin position="148"/>
        <end position="169"/>
    </location>
</feature>
<evidence type="ECO:0000313" key="9">
    <source>
        <dbReference type="Proteomes" id="UP001330749"/>
    </source>
</evidence>
<evidence type="ECO:0000256" key="4">
    <source>
        <dbReference type="ARBA" id="ARBA00022989"/>
    </source>
</evidence>
<keyword evidence="9" id="KW-1185">Reference proteome</keyword>
<dbReference type="EMBL" id="JARMQG010000037">
    <property type="protein sequence ID" value="MED3561644.1"/>
    <property type="molecule type" value="Genomic_DNA"/>
</dbReference>
<sequence>MIKKFILVFLLVVIIGIGITEKNTLFLMIIEGGPHAVVFSLLLLSLCVFFPIIPFPVTSGTIGAVFGPLKGSIITLTGSMIGTILLFFLTRYGFRNWAQQKLKRYPKAQAYEKQLKAKAFMTIFIARLIPIIPAPVVNIGCSLSTVNWRVFVIASTIGKIPNILFLCYAGASFQQNMLFSISMYSFYFVIILVINFVLFYRKLPKTK</sequence>
<evidence type="ECO:0000256" key="3">
    <source>
        <dbReference type="ARBA" id="ARBA00022692"/>
    </source>
</evidence>
<comment type="caution">
    <text evidence="8">The sequence shown here is derived from an EMBL/GenBank/DDBJ whole genome shotgun (WGS) entry which is preliminary data.</text>
</comment>
<feature type="transmembrane region" description="Helical" evidence="6">
    <location>
        <begin position="181"/>
        <end position="200"/>
    </location>
</feature>
<feature type="transmembrane region" description="Helical" evidence="6">
    <location>
        <begin position="73"/>
        <end position="94"/>
    </location>
</feature>
<dbReference type="PANTHER" id="PTHR12677:SF59">
    <property type="entry name" value="GOLGI APPARATUS MEMBRANE PROTEIN TVP38-RELATED"/>
    <property type="match status" value="1"/>
</dbReference>
<keyword evidence="4 6" id="KW-1133">Transmembrane helix</keyword>
<protein>
    <recommendedName>
        <fullName evidence="6">TVP38/TMEM64 family membrane protein</fullName>
    </recommendedName>
</protein>